<keyword evidence="2" id="KW-0012">Acyltransferase</keyword>
<proteinExistence type="predicted"/>
<reference evidence="4 5" key="1">
    <citation type="submission" date="2018-08" db="EMBL/GenBank/DDBJ databases">
        <title>Cellulomonas rhizosphaerae sp. nov., a novel actinomycete isolated from soil.</title>
        <authorList>
            <person name="Tian Y."/>
        </authorList>
    </citation>
    <scope>NUCLEOTIDE SEQUENCE [LARGE SCALE GENOMIC DNA]</scope>
    <source>
        <strain evidence="4 5">NEAU-TCZ24</strain>
    </source>
</reference>
<organism evidence="4 5">
    <name type="scientific">Cellulomonas rhizosphaerae</name>
    <dbReference type="NCBI Taxonomy" id="2293719"/>
    <lineage>
        <taxon>Bacteria</taxon>
        <taxon>Bacillati</taxon>
        <taxon>Actinomycetota</taxon>
        <taxon>Actinomycetes</taxon>
        <taxon>Micrococcales</taxon>
        <taxon>Cellulomonadaceae</taxon>
        <taxon>Cellulomonas</taxon>
    </lineage>
</organism>
<dbReference type="Pfam" id="PF00583">
    <property type="entry name" value="Acetyltransf_1"/>
    <property type="match status" value="1"/>
</dbReference>
<evidence type="ECO:0000256" key="1">
    <source>
        <dbReference type="ARBA" id="ARBA00022679"/>
    </source>
</evidence>
<keyword evidence="1 4" id="KW-0808">Transferase</keyword>
<evidence type="ECO:0000313" key="4">
    <source>
        <dbReference type="EMBL" id="RHA43636.1"/>
    </source>
</evidence>
<dbReference type="SUPFAM" id="SSF55729">
    <property type="entry name" value="Acyl-CoA N-acyltransferases (Nat)"/>
    <property type="match status" value="1"/>
</dbReference>
<dbReference type="Proteomes" id="UP000283374">
    <property type="component" value="Unassembled WGS sequence"/>
</dbReference>
<dbReference type="GO" id="GO:0016747">
    <property type="term" value="F:acyltransferase activity, transferring groups other than amino-acyl groups"/>
    <property type="evidence" value="ECO:0007669"/>
    <property type="project" value="InterPro"/>
</dbReference>
<feature type="non-terminal residue" evidence="4">
    <location>
        <position position="1"/>
    </location>
</feature>
<sequence>HDDDGLAATVRLLWSDPDFWGDDDAPAVYVHGLMVARRRSGDGLGRALLDWAADQGREAGVGLLRLDCRTTNPALRAYYEAYGFTAVGRRDFADFSCTLLELSLVGSE</sequence>
<dbReference type="InterPro" id="IPR050832">
    <property type="entry name" value="Bact_Acetyltransf"/>
</dbReference>
<dbReference type="EMBL" id="QWKP01000150">
    <property type="protein sequence ID" value="RHA43636.1"/>
    <property type="molecule type" value="Genomic_DNA"/>
</dbReference>
<evidence type="ECO:0000313" key="5">
    <source>
        <dbReference type="Proteomes" id="UP000283374"/>
    </source>
</evidence>
<comment type="caution">
    <text evidence="4">The sequence shown here is derived from an EMBL/GenBank/DDBJ whole genome shotgun (WGS) entry which is preliminary data.</text>
</comment>
<protein>
    <submittedName>
        <fullName evidence="4">GNAT family N-acetyltransferase</fullName>
    </submittedName>
</protein>
<dbReference type="OrthoDB" id="1188001at2"/>
<dbReference type="CDD" id="cd04301">
    <property type="entry name" value="NAT_SF"/>
    <property type="match status" value="1"/>
</dbReference>
<dbReference type="InterPro" id="IPR000182">
    <property type="entry name" value="GNAT_dom"/>
</dbReference>
<evidence type="ECO:0000256" key="2">
    <source>
        <dbReference type="ARBA" id="ARBA00023315"/>
    </source>
</evidence>
<dbReference type="Gene3D" id="3.40.630.30">
    <property type="match status" value="1"/>
</dbReference>
<dbReference type="PANTHER" id="PTHR43877">
    <property type="entry name" value="AMINOALKYLPHOSPHONATE N-ACETYLTRANSFERASE-RELATED-RELATED"/>
    <property type="match status" value="1"/>
</dbReference>
<dbReference type="RefSeq" id="WP_138067471.1">
    <property type="nucleotide sequence ID" value="NZ_QWKP01000150.1"/>
</dbReference>
<dbReference type="AlphaFoldDB" id="A0A413RNP3"/>
<accession>A0A413RNP3</accession>
<feature type="domain" description="N-acetyltransferase" evidence="3">
    <location>
        <begin position="1"/>
        <end position="105"/>
    </location>
</feature>
<gene>
    <name evidence="4" type="ORF">D1825_05290</name>
</gene>
<keyword evidence="5" id="KW-1185">Reference proteome</keyword>
<dbReference type="PROSITE" id="PS51186">
    <property type="entry name" value="GNAT"/>
    <property type="match status" value="1"/>
</dbReference>
<dbReference type="InterPro" id="IPR016181">
    <property type="entry name" value="Acyl_CoA_acyltransferase"/>
</dbReference>
<evidence type="ECO:0000259" key="3">
    <source>
        <dbReference type="PROSITE" id="PS51186"/>
    </source>
</evidence>
<name>A0A413RNP3_9CELL</name>